<evidence type="ECO:0000313" key="1">
    <source>
        <dbReference type="EMBL" id="GAB09158.1"/>
    </source>
</evidence>
<protein>
    <submittedName>
        <fullName evidence="1">Uncharacterized protein</fullName>
    </submittedName>
</protein>
<dbReference type="AlphaFoldDB" id="G7GZY3"/>
<organism evidence="1 2">
    <name type="scientific">Gordonia araii NBRC 100433</name>
    <dbReference type="NCBI Taxonomy" id="1073574"/>
    <lineage>
        <taxon>Bacteria</taxon>
        <taxon>Bacillati</taxon>
        <taxon>Actinomycetota</taxon>
        <taxon>Actinomycetes</taxon>
        <taxon>Mycobacteriales</taxon>
        <taxon>Gordoniaceae</taxon>
        <taxon>Gordonia</taxon>
    </lineage>
</organism>
<name>G7GZY3_9ACTN</name>
<comment type="caution">
    <text evidence="1">The sequence shown here is derived from an EMBL/GenBank/DDBJ whole genome shotgun (WGS) entry which is preliminary data.</text>
</comment>
<accession>G7GZY3</accession>
<evidence type="ECO:0000313" key="2">
    <source>
        <dbReference type="Proteomes" id="UP000035088"/>
    </source>
</evidence>
<proteinExistence type="predicted"/>
<dbReference type="EMBL" id="BAEE01000029">
    <property type="protein sequence ID" value="GAB09158.1"/>
    <property type="molecule type" value="Genomic_DNA"/>
</dbReference>
<sequence>MTAEQIREVINTLRKGKNRGVYVVPSEEEIQSLYDRLSRGGVEITPDSGYYKNGHMVRLPDGTTVGYRPESGSGGATLDVVYPNGRKAKVHVE</sequence>
<keyword evidence="2" id="KW-1185">Reference proteome</keyword>
<gene>
    <name evidence="1" type="ORF">GOARA_029_00220</name>
</gene>
<dbReference type="Proteomes" id="UP000035088">
    <property type="component" value="Unassembled WGS sequence"/>
</dbReference>
<dbReference type="STRING" id="1073574.GOARA_029_00220"/>
<reference evidence="1 2" key="1">
    <citation type="submission" date="2011-11" db="EMBL/GenBank/DDBJ databases">
        <title>Whole genome shotgun sequence of Gordonia araii NBRC 100433.</title>
        <authorList>
            <person name="Yoshida Y."/>
            <person name="Hosoyama A."/>
            <person name="Tsuchikane K."/>
            <person name="Katsumata H."/>
            <person name="Yamazaki S."/>
            <person name="Fujita N."/>
        </authorList>
    </citation>
    <scope>NUCLEOTIDE SEQUENCE [LARGE SCALE GENOMIC DNA]</scope>
    <source>
        <strain evidence="1 2">NBRC 100433</strain>
    </source>
</reference>